<feature type="domain" description="FYVE-type" evidence="6">
    <location>
        <begin position="20"/>
        <end position="81"/>
    </location>
</feature>
<feature type="region of interest" description="Disordered" evidence="5">
    <location>
        <begin position="108"/>
        <end position="158"/>
    </location>
</feature>
<dbReference type="Pfam" id="PF01590">
    <property type="entry name" value="GAF"/>
    <property type="match status" value="1"/>
</dbReference>
<evidence type="ECO:0000256" key="2">
    <source>
        <dbReference type="ARBA" id="ARBA00022771"/>
    </source>
</evidence>
<dbReference type="PANTHER" id="PTHR43102">
    <property type="entry name" value="SLR1143 PROTEIN"/>
    <property type="match status" value="1"/>
</dbReference>
<dbReference type="PANTHER" id="PTHR43102:SF2">
    <property type="entry name" value="GAF DOMAIN-CONTAINING PROTEIN"/>
    <property type="match status" value="1"/>
</dbReference>
<dbReference type="Proteomes" id="UP000694044">
    <property type="component" value="Unassembled WGS sequence"/>
</dbReference>
<reference evidence="7" key="1">
    <citation type="submission" date="2021-02" db="EMBL/GenBank/DDBJ databases">
        <authorList>
            <person name="Palmer J.M."/>
        </authorList>
    </citation>
    <scope>NUCLEOTIDE SEQUENCE</scope>
    <source>
        <strain evidence="7">SCRP734</strain>
    </source>
</reference>
<evidence type="ECO:0000256" key="1">
    <source>
        <dbReference type="ARBA" id="ARBA00022723"/>
    </source>
</evidence>
<proteinExistence type="predicted"/>
<dbReference type="AlphaFoldDB" id="A0A8T1WQ75"/>
<sequence length="511" mass="56386">MAADDFFVLHLVDSTDWVADHERSMCYVCTRPFGTFRRKHHCRMCGEVVCKNCTLYKDANVDPTMAPTRVRVCMSCVINNSSARSLGVASPHPSATSEASRLWLQSHLHSPASGPSSEPDSEELQLRSLTPKPRQQHVELKDGHFNAEGESNNTRKRNLHTDQQSNEIAAEWAHPWPRPPVSTDEGDRLRALCALNVLDSESEKPFDMICDLAKARLSCPMAAVSFLDEHRQWFKASVGLAHKMIPRKIAFCAYTVYMREPMVVLDTLQDARFRKNPLVSGAAGVRFYAAAPIVDPNSGYAVGSVFVLDTRPREACDVSILERLALAAGENLPEISTAQPDNQQNTELDNNALEESERQHQRTEQAHEGVADLVRVAAQDELQSFGRGKIAVPMSPETSTTTSSMSSVGSSSTPASLSPSKLNKNDGNQEEDTSMAMTQLSMGTTSAGEQMEVLLMRLLTQNTETQQQLAVQQISLNTKLGQHTDQINKLMSDFARMEAKVEAKVGDGRTK</sequence>
<accession>A0A8T1WQ75</accession>
<keyword evidence="8" id="KW-1185">Reference proteome</keyword>
<evidence type="ECO:0000259" key="6">
    <source>
        <dbReference type="PROSITE" id="PS50178"/>
    </source>
</evidence>
<evidence type="ECO:0000313" key="8">
    <source>
        <dbReference type="Proteomes" id="UP000694044"/>
    </source>
</evidence>
<feature type="compositionally biased region" description="Basic and acidic residues" evidence="5">
    <location>
        <begin position="136"/>
        <end position="147"/>
    </location>
</feature>
<dbReference type="Pfam" id="PF01363">
    <property type="entry name" value="FYVE"/>
    <property type="match status" value="1"/>
</dbReference>
<comment type="caution">
    <text evidence="7">The sequence shown here is derived from an EMBL/GenBank/DDBJ whole genome shotgun (WGS) entry which is preliminary data.</text>
</comment>
<dbReference type="EMBL" id="JAGDFM010000001">
    <property type="protein sequence ID" value="KAG7393869.1"/>
    <property type="molecule type" value="Genomic_DNA"/>
</dbReference>
<evidence type="ECO:0000256" key="5">
    <source>
        <dbReference type="SAM" id="MobiDB-lite"/>
    </source>
</evidence>
<feature type="region of interest" description="Disordered" evidence="5">
    <location>
        <begin position="387"/>
        <end position="431"/>
    </location>
</feature>
<keyword evidence="1" id="KW-0479">Metal-binding</keyword>
<dbReference type="InterPro" id="IPR017455">
    <property type="entry name" value="Znf_FYVE-rel"/>
</dbReference>
<dbReference type="PROSITE" id="PS50178">
    <property type="entry name" value="ZF_FYVE"/>
    <property type="match status" value="1"/>
</dbReference>
<dbReference type="SMART" id="SM00064">
    <property type="entry name" value="FYVE"/>
    <property type="match status" value="1"/>
</dbReference>
<keyword evidence="2 4" id="KW-0863">Zinc-finger</keyword>
<dbReference type="CDD" id="cd15737">
    <property type="entry name" value="FYVE2_Vac1p_like"/>
    <property type="match status" value="1"/>
</dbReference>
<protein>
    <recommendedName>
        <fullName evidence="6">FYVE-type domain-containing protein</fullName>
    </recommendedName>
</protein>
<organism evidence="7 8">
    <name type="scientific">Phytophthora pseudosyringae</name>
    <dbReference type="NCBI Taxonomy" id="221518"/>
    <lineage>
        <taxon>Eukaryota</taxon>
        <taxon>Sar</taxon>
        <taxon>Stramenopiles</taxon>
        <taxon>Oomycota</taxon>
        <taxon>Peronosporomycetes</taxon>
        <taxon>Peronosporales</taxon>
        <taxon>Peronosporaceae</taxon>
        <taxon>Phytophthora</taxon>
    </lineage>
</organism>
<gene>
    <name evidence="7" type="ORF">PHYPSEUDO_000046</name>
</gene>
<dbReference type="GO" id="GO:0008270">
    <property type="term" value="F:zinc ion binding"/>
    <property type="evidence" value="ECO:0007669"/>
    <property type="project" value="UniProtKB-KW"/>
</dbReference>
<dbReference type="InterPro" id="IPR003018">
    <property type="entry name" value="GAF"/>
</dbReference>
<evidence type="ECO:0000256" key="3">
    <source>
        <dbReference type="ARBA" id="ARBA00022833"/>
    </source>
</evidence>
<dbReference type="OrthoDB" id="303614at2759"/>
<dbReference type="InterPro" id="IPR000306">
    <property type="entry name" value="Znf_FYVE"/>
</dbReference>
<evidence type="ECO:0000256" key="4">
    <source>
        <dbReference type="PROSITE-ProRule" id="PRU00091"/>
    </source>
</evidence>
<keyword evidence="3" id="KW-0862">Zinc</keyword>
<feature type="compositionally biased region" description="Low complexity" evidence="5">
    <location>
        <begin position="395"/>
        <end position="420"/>
    </location>
</feature>
<evidence type="ECO:0000313" key="7">
    <source>
        <dbReference type="EMBL" id="KAG7393869.1"/>
    </source>
</evidence>
<name>A0A8T1WQ75_9STRA</name>